<evidence type="ECO:0000259" key="1">
    <source>
        <dbReference type="PROSITE" id="PS51186"/>
    </source>
</evidence>
<dbReference type="AlphaFoldDB" id="A0AAC9NID3"/>
<evidence type="ECO:0000313" key="2">
    <source>
        <dbReference type="EMBL" id="APC46912.1"/>
    </source>
</evidence>
<dbReference type="GeneID" id="71513016"/>
<dbReference type="GO" id="GO:0016747">
    <property type="term" value="F:acyltransferase activity, transferring groups other than amino-acyl groups"/>
    <property type="evidence" value="ECO:0007669"/>
    <property type="project" value="InterPro"/>
</dbReference>
<protein>
    <submittedName>
        <fullName evidence="2">GNAT family N-acetyltransferase</fullName>
    </submittedName>
</protein>
<dbReference type="Gene3D" id="3.40.630.30">
    <property type="match status" value="1"/>
</dbReference>
<dbReference type="SUPFAM" id="SSF55729">
    <property type="entry name" value="Acyl-CoA N-acyltransferases (Nat)"/>
    <property type="match status" value="1"/>
</dbReference>
<dbReference type="InterPro" id="IPR016181">
    <property type="entry name" value="Acyl_CoA_acyltransferase"/>
</dbReference>
<dbReference type="Pfam" id="PF00583">
    <property type="entry name" value="Acetyltransf_1"/>
    <property type="match status" value="1"/>
</dbReference>
<dbReference type="Pfam" id="PF18467">
    <property type="entry name" value="DUF5613"/>
    <property type="match status" value="1"/>
</dbReference>
<accession>A0AAC9NID3</accession>
<feature type="domain" description="N-acetyltransferase" evidence="1">
    <location>
        <begin position="117"/>
        <end position="250"/>
    </location>
</feature>
<proteinExistence type="predicted"/>
<dbReference type="KEGG" id="vhl:BME96_01315"/>
<evidence type="ECO:0000313" key="3">
    <source>
        <dbReference type="Proteomes" id="UP000182945"/>
    </source>
</evidence>
<sequence>MDQISFKNIQKIGETVYENERYIHVHDSKLTLRYDSNYIEFKHMPTLAEFDQAAAYLREYHLMRNQHHMKFYFPENEEISGELAHHLKEQGYEVGFMELYAIHPQQFTKVNGLASMIEIKEVTEEDLEIYMELQYEQEAVNGVDFAKQKRQVHQDNFLSENVKQILAYYQKEPAGSLDLILTDTTVEIDGFNVREQFQKQGIGSKLQKYVMDVYKDKTVILVADGEDTPREMYRRQNYNCLGFQYEAQKC</sequence>
<dbReference type="EMBL" id="CP017962">
    <property type="protein sequence ID" value="APC46912.1"/>
    <property type="molecule type" value="Genomic_DNA"/>
</dbReference>
<organism evidence="2 3">
    <name type="scientific">Virgibacillus halodenitrificans</name>
    <name type="common">Bacillus halodenitrificans</name>
    <dbReference type="NCBI Taxonomy" id="1482"/>
    <lineage>
        <taxon>Bacteria</taxon>
        <taxon>Bacillati</taxon>
        <taxon>Bacillota</taxon>
        <taxon>Bacilli</taxon>
        <taxon>Bacillales</taxon>
        <taxon>Bacillaceae</taxon>
        <taxon>Virgibacillus</taxon>
    </lineage>
</organism>
<dbReference type="PROSITE" id="PS51186">
    <property type="entry name" value="GNAT"/>
    <property type="match status" value="1"/>
</dbReference>
<dbReference type="RefSeq" id="WP_071648082.1">
    <property type="nucleotide sequence ID" value="NZ_CP017962.1"/>
</dbReference>
<reference evidence="2 3" key="1">
    <citation type="submission" date="2016-11" db="EMBL/GenBank/DDBJ databases">
        <title>Complete genome sequencing of Virgibacillus halodenitrificans PDB-F2.</title>
        <authorList>
            <person name="Sun Z."/>
            <person name="Zhou Y."/>
            <person name="Li H."/>
        </authorList>
    </citation>
    <scope>NUCLEOTIDE SEQUENCE [LARGE SCALE GENOMIC DNA]</scope>
    <source>
        <strain evidence="2 3">PDB-F2</strain>
    </source>
</reference>
<name>A0AAC9NID3_VIRHA</name>
<gene>
    <name evidence="2" type="ORF">BME96_01315</name>
</gene>
<dbReference type="InterPro" id="IPR040549">
    <property type="entry name" value="DUF5613"/>
</dbReference>
<dbReference type="Proteomes" id="UP000182945">
    <property type="component" value="Chromosome"/>
</dbReference>
<dbReference type="CDD" id="cd04301">
    <property type="entry name" value="NAT_SF"/>
    <property type="match status" value="1"/>
</dbReference>
<dbReference type="InterPro" id="IPR000182">
    <property type="entry name" value="GNAT_dom"/>
</dbReference>